<proteinExistence type="predicted"/>
<dbReference type="AlphaFoldDB" id="A0A6I4TXR8"/>
<evidence type="ECO:0000259" key="1">
    <source>
        <dbReference type="Pfam" id="PF04230"/>
    </source>
</evidence>
<comment type="caution">
    <text evidence="2">The sequence shown here is derived from an EMBL/GenBank/DDBJ whole genome shotgun (WGS) entry which is preliminary data.</text>
</comment>
<keyword evidence="3" id="KW-1185">Reference proteome</keyword>
<protein>
    <recommendedName>
        <fullName evidence="1">Polysaccharide pyruvyl transferase domain-containing protein</fullName>
    </recommendedName>
</protein>
<organism evidence="2 3">
    <name type="scientific">Croceibacterium xixiisoli</name>
    <dbReference type="NCBI Taxonomy" id="1476466"/>
    <lineage>
        <taxon>Bacteria</taxon>
        <taxon>Pseudomonadati</taxon>
        <taxon>Pseudomonadota</taxon>
        <taxon>Alphaproteobacteria</taxon>
        <taxon>Sphingomonadales</taxon>
        <taxon>Erythrobacteraceae</taxon>
        <taxon>Croceibacterium</taxon>
    </lineage>
</organism>
<dbReference type="Pfam" id="PF04230">
    <property type="entry name" value="PS_pyruv_trans"/>
    <property type="match status" value="1"/>
</dbReference>
<evidence type="ECO:0000313" key="3">
    <source>
        <dbReference type="Proteomes" id="UP000469430"/>
    </source>
</evidence>
<dbReference type="OrthoDB" id="1814359at2"/>
<accession>A0A6I4TXR8</accession>
<dbReference type="RefSeq" id="WP_161391627.1">
    <property type="nucleotide sequence ID" value="NZ_JBHSCP010000001.1"/>
</dbReference>
<reference evidence="2 3" key="1">
    <citation type="submission" date="2019-12" db="EMBL/GenBank/DDBJ databases">
        <title>Genomic-based taxomic classification of the family Erythrobacteraceae.</title>
        <authorList>
            <person name="Xu L."/>
        </authorList>
    </citation>
    <scope>NUCLEOTIDE SEQUENCE [LARGE SCALE GENOMIC DNA]</scope>
    <source>
        <strain evidence="2 3">S36</strain>
    </source>
</reference>
<dbReference type="Proteomes" id="UP000469430">
    <property type="component" value="Unassembled WGS sequence"/>
</dbReference>
<sequence length="402" mass="44926">MKFYYLGQVSMANRGCEALIRSNTKIIREKYPEAQLLCPSHDPALDRRQWPDAEQHGISFVPVPDFPTSLKIYGRVFKALPAVRNLGALPIQFDSRSRELLADVDAVLMTGGDIISFDYGLNALYFWAGLVDAAHRMGKPTHLLAASVGPFKDSLTERQMVDHLKRYTTISVRETASLDYLTSLGITNVHLVADPAFVLDAEEFDTSSFMPEGNEWLGFNVSPLVRKFRVDDASREAFDNDIKAFIRRVATETGLSVIMIPHVDPLTGTWDNSDRAYMSRLIEGMEDLGPRISMTPDLLNASQIKHVLSKCRYFMGARTHATIGALSKGVPTLSIAYSVKAVGINRDLFGSTDYVLPTPDVTAGTLWDSLLMLQREEETIRGKLAEKIPVWKLRARESVRQL</sequence>
<dbReference type="PANTHER" id="PTHR36836:SF1">
    <property type="entry name" value="COLANIC ACID BIOSYNTHESIS PROTEIN WCAK"/>
    <property type="match status" value="1"/>
</dbReference>
<name>A0A6I4TXR8_9SPHN</name>
<dbReference type="InterPro" id="IPR007345">
    <property type="entry name" value="Polysacch_pyruvyl_Trfase"/>
</dbReference>
<feature type="domain" description="Polysaccharide pyruvyl transferase" evidence="1">
    <location>
        <begin position="13"/>
        <end position="338"/>
    </location>
</feature>
<evidence type="ECO:0000313" key="2">
    <source>
        <dbReference type="EMBL" id="MXO99949.1"/>
    </source>
</evidence>
<dbReference type="EMBL" id="WTYJ01000002">
    <property type="protein sequence ID" value="MXO99949.1"/>
    <property type="molecule type" value="Genomic_DNA"/>
</dbReference>
<gene>
    <name evidence="2" type="ORF">GRI97_13225</name>
</gene>
<dbReference type="PANTHER" id="PTHR36836">
    <property type="entry name" value="COLANIC ACID BIOSYNTHESIS PROTEIN WCAK"/>
    <property type="match status" value="1"/>
</dbReference>